<feature type="binding site" evidence="11">
    <location>
        <position position="308"/>
    </location>
    <ligand>
        <name>Mg(2+)</name>
        <dbReference type="ChEBI" id="CHEBI:18420"/>
        <label>2</label>
    </ligand>
</feature>
<dbReference type="HAMAP" id="MF_00455">
    <property type="entry name" value="Xylose_isom_A"/>
    <property type="match status" value="1"/>
</dbReference>
<evidence type="ECO:0000256" key="13">
    <source>
        <dbReference type="RuleBase" id="RU000610"/>
    </source>
</evidence>
<dbReference type="GO" id="GO:0000287">
    <property type="term" value="F:magnesium ion binding"/>
    <property type="evidence" value="ECO:0007669"/>
    <property type="project" value="UniProtKB-UniRule"/>
</dbReference>
<dbReference type="FunFam" id="3.20.20.150:FF:000002">
    <property type="entry name" value="Xylose isomerase"/>
    <property type="match status" value="1"/>
</dbReference>
<dbReference type="PROSITE" id="PS51415">
    <property type="entry name" value="XYLOSE_ISOMERASE"/>
    <property type="match status" value="1"/>
</dbReference>
<comment type="catalytic activity">
    <reaction evidence="10 11 12">
        <text>alpha-D-xylose = alpha-D-xylulofuranose</text>
        <dbReference type="Rhea" id="RHEA:22816"/>
        <dbReference type="ChEBI" id="CHEBI:28518"/>
        <dbReference type="ChEBI" id="CHEBI:188998"/>
        <dbReference type="EC" id="5.3.1.5"/>
    </reaction>
</comment>
<keyword evidence="15" id="KW-1185">Reference proteome</keyword>
<dbReference type="RefSeq" id="WP_012994003.1">
    <property type="nucleotide sequence ID" value="NC_013895.2"/>
</dbReference>
<protein>
    <recommendedName>
        <fullName evidence="5 11">Xylose isomerase</fullName>
        <ecNumber evidence="4 11">5.3.1.5</ecNumber>
    </recommendedName>
</protein>
<evidence type="ECO:0000256" key="10">
    <source>
        <dbReference type="ARBA" id="ARBA00033659"/>
    </source>
</evidence>
<dbReference type="eggNOG" id="COG2115">
    <property type="taxonomic scope" value="Bacteria"/>
</dbReference>
<evidence type="ECO:0000256" key="3">
    <source>
        <dbReference type="ARBA" id="ARBA00011881"/>
    </source>
</evidence>
<accession>D3R0A7</accession>
<dbReference type="STRING" id="699246.HMPREF0868_0276"/>
<dbReference type="NCBIfam" id="TIGR02630">
    <property type="entry name" value="xylose_isom_A"/>
    <property type="match status" value="1"/>
</dbReference>
<feature type="binding site" evidence="11">
    <location>
        <position position="338"/>
    </location>
    <ligand>
        <name>Mg(2+)</name>
        <dbReference type="ChEBI" id="CHEBI:18420"/>
        <label>1</label>
    </ligand>
</feature>
<feature type="binding site" evidence="11">
    <location>
        <position position="231"/>
    </location>
    <ligand>
        <name>Mg(2+)</name>
        <dbReference type="ChEBI" id="CHEBI:18420"/>
        <label>1</label>
    </ligand>
</feature>
<dbReference type="NCBIfam" id="NF003998">
    <property type="entry name" value="PRK05474.1"/>
    <property type="match status" value="1"/>
</dbReference>
<dbReference type="SUPFAM" id="SSF51658">
    <property type="entry name" value="Xylose isomerase-like"/>
    <property type="match status" value="1"/>
</dbReference>
<proteinExistence type="inferred from homology"/>
<dbReference type="EMBL" id="CP001850">
    <property type="protein sequence ID" value="ADC91555.1"/>
    <property type="molecule type" value="Genomic_DNA"/>
</dbReference>
<feature type="active site" evidence="11">
    <location>
        <position position="103"/>
    </location>
</feature>
<dbReference type="GO" id="GO:0005737">
    <property type="term" value="C:cytoplasm"/>
    <property type="evidence" value="ECO:0007669"/>
    <property type="project" value="UniProtKB-SubCell"/>
</dbReference>
<comment type="subunit">
    <text evidence="3 11 13">Homotetramer.</text>
</comment>
<comment type="similarity">
    <text evidence="2 11 12">Belongs to the xylose isomerase family.</text>
</comment>
<keyword evidence="7 11" id="KW-0479">Metal-binding</keyword>
<keyword evidence="6 11" id="KW-0859">Xylose metabolism</keyword>
<feature type="active site" evidence="11">
    <location>
        <position position="100"/>
    </location>
</feature>
<dbReference type="Gene3D" id="3.20.20.150">
    <property type="entry name" value="Divalent-metal-dependent TIM barrel enzymes"/>
    <property type="match status" value="1"/>
</dbReference>
<keyword evidence="9 11" id="KW-0119">Carbohydrate metabolism</keyword>
<evidence type="ECO:0000256" key="1">
    <source>
        <dbReference type="ARBA" id="ARBA00004496"/>
    </source>
</evidence>
<dbReference type="PRINTS" id="PR00688">
    <property type="entry name" value="XYLOSISMRASE"/>
</dbReference>
<keyword evidence="11" id="KW-0963">Cytoplasm</keyword>
<feature type="binding site" evidence="11">
    <location>
        <position position="306"/>
    </location>
    <ligand>
        <name>Mg(2+)</name>
        <dbReference type="ChEBI" id="CHEBI:18420"/>
        <label>2</label>
    </ligand>
</feature>
<dbReference type="InterPro" id="IPR036237">
    <property type="entry name" value="Xyl_isomerase-like_sf"/>
</dbReference>
<dbReference type="AlphaFoldDB" id="D3R0A7"/>
<dbReference type="KEGG" id="clo:HMPREF0868_0276"/>
<feature type="binding site" evidence="11">
    <location>
        <position position="270"/>
    </location>
    <ligand>
        <name>Mg(2+)</name>
        <dbReference type="ChEBI" id="CHEBI:18420"/>
        <label>2</label>
    </ligand>
</feature>
<sequence length="440" mass="49263">MKFFENVPKVKYEGSKSTNPFAFKYYNPEAVIAGKKMKDHLKFAMSWWHTMTATGQDQFGSGTMSRIYDGQTEPLALAKARVDAAFDFMEKLNIEYFCFHDADLAPEGNSLQERNENLQEMVSYLKQKMAGTSIKLLWGTSNCFSNPRFMHGAATSCEADVFAWTATQLKNAIDATIALGGKGYVFWGGREGYETLLNTDVGLEMDNYARMLKMAVAYAHSKGYTGDFYIEPKPKEPTKHQYDFDVATCVAFLEKYDLMRDFKVNIEANHATLAGHTFQHELRMARTFGVFGSVDANQGDSNLGWDTDQFPGNIYDTTLAMYEILKAGGFTNGGLNFDAKVRRPSFTPEDIAYAYILGMDTFALGLIKAQQLIEDGRIDRFVAEKYASYKSGIGAEILSGKTGLPELEAYALKKGEPKLYSGRQEYLESVVNNVIFNGNL</sequence>
<feature type="binding site" evidence="11">
    <location>
        <position position="267"/>
    </location>
    <ligand>
        <name>Mg(2+)</name>
        <dbReference type="ChEBI" id="CHEBI:18420"/>
        <label>2</label>
    </ligand>
</feature>
<evidence type="ECO:0000313" key="14">
    <source>
        <dbReference type="EMBL" id="ADC91555.1"/>
    </source>
</evidence>
<dbReference type="PANTHER" id="PTHR48408:SF1">
    <property type="entry name" value="XYLOSE ISOMERASE"/>
    <property type="match status" value="1"/>
</dbReference>
<dbReference type="InterPro" id="IPR013452">
    <property type="entry name" value="Xylose_isom_bac"/>
</dbReference>
<reference evidence="15" key="1">
    <citation type="submission" date="2009-12" db="EMBL/GenBank/DDBJ databases">
        <title>Sequence of Clostridiales genomosp. BVAB3 str. UPII9-5.</title>
        <authorList>
            <person name="Madupu R."/>
            <person name="Durkin A.S."/>
            <person name="Torralba M."/>
            <person name="Methe B."/>
            <person name="Sutton G.G."/>
            <person name="Strausberg R.L."/>
            <person name="Nelson K.E."/>
        </authorList>
    </citation>
    <scope>NUCLEOTIDE SEQUENCE [LARGE SCALE GENOMIC DNA]</scope>
    <source>
        <strain evidence="15">UPII9-5</strain>
    </source>
</reference>
<dbReference type="OrthoDB" id="9763981at2"/>
<dbReference type="PANTHER" id="PTHR48408">
    <property type="match status" value="1"/>
</dbReference>
<evidence type="ECO:0000256" key="11">
    <source>
        <dbReference type="HAMAP-Rule" id="MF_00455"/>
    </source>
</evidence>
<evidence type="ECO:0000256" key="5">
    <source>
        <dbReference type="ARBA" id="ARBA00018232"/>
    </source>
</evidence>
<dbReference type="Proteomes" id="UP000008234">
    <property type="component" value="Chromosome"/>
</dbReference>
<evidence type="ECO:0000256" key="6">
    <source>
        <dbReference type="ARBA" id="ARBA00022629"/>
    </source>
</evidence>
<keyword evidence="11" id="KW-0460">Magnesium</keyword>
<dbReference type="HOGENOM" id="CLU_037261_1_0_9"/>
<comment type="subcellular location">
    <subcellularLocation>
        <location evidence="1 11 13">Cytoplasm</location>
    </subcellularLocation>
</comment>
<dbReference type="GO" id="GO:0009045">
    <property type="term" value="F:xylose isomerase activity"/>
    <property type="evidence" value="ECO:0007669"/>
    <property type="project" value="UniProtKB-UniRule"/>
</dbReference>
<dbReference type="InterPro" id="IPR001998">
    <property type="entry name" value="Xylose_isomerase"/>
</dbReference>
<evidence type="ECO:0000256" key="2">
    <source>
        <dbReference type="ARBA" id="ARBA00005765"/>
    </source>
</evidence>
<evidence type="ECO:0000256" key="7">
    <source>
        <dbReference type="ARBA" id="ARBA00022723"/>
    </source>
</evidence>
<name>D3R0A7_MAGIU</name>
<evidence type="ECO:0000256" key="12">
    <source>
        <dbReference type="RuleBase" id="RU000609"/>
    </source>
</evidence>
<dbReference type="GO" id="GO:0042732">
    <property type="term" value="P:D-xylose metabolic process"/>
    <property type="evidence" value="ECO:0007669"/>
    <property type="project" value="UniProtKB-UniRule"/>
</dbReference>
<evidence type="ECO:0000256" key="4">
    <source>
        <dbReference type="ARBA" id="ARBA00011958"/>
    </source>
</evidence>
<evidence type="ECO:0000256" key="8">
    <source>
        <dbReference type="ARBA" id="ARBA00023235"/>
    </source>
</evidence>
<evidence type="ECO:0000313" key="15">
    <source>
        <dbReference type="Proteomes" id="UP000008234"/>
    </source>
</evidence>
<feature type="binding site" evidence="11">
    <location>
        <position position="267"/>
    </location>
    <ligand>
        <name>Mg(2+)</name>
        <dbReference type="ChEBI" id="CHEBI:18420"/>
        <label>1</label>
    </ligand>
</feature>
<dbReference type="EC" id="5.3.1.5" evidence="4 11"/>
<comment type="cofactor">
    <cofactor evidence="11">
        <name>Mg(2+)</name>
        <dbReference type="ChEBI" id="CHEBI:18420"/>
    </cofactor>
    <text evidence="11">Binds 2 magnesium ions per subunit.</text>
</comment>
<feature type="binding site" evidence="11">
    <location>
        <position position="295"/>
    </location>
    <ligand>
        <name>Mg(2+)</name>
        <dbReference type="ChEBI" id="CHEBI:18420"/>
        <label>1</label>
    </ligand>
</feature>
<gene>
    <name evidence="11 14" type="primary">xylA</name>
    <name evidence="14" type="ordered locus">HMPREF0868_0276</name>
</gene>
<evidence type="ECO:0000256" key="9">
    <source>
        <dbReference type="ARBA" id="ARBA00023277"/>
    </source>
</evidence>
<organism evidence="14 15">
    <name type="scientific">Mageeibacillus indolicus (strain UPII9-5)</name>
    <name type="common">Clostridiales genomosp. BVAB3 (strain UPII9-5)</name>
    <dbReference type="NCBI Taxonomy" id="699246"/>
    <lineage>
        <taxon>Bacteria</taxon>
        <taxon>Bacillati</taxon>
        <taxon>Bacillota</taxon>
        <taxon>Clostridia</taxon>
        <taxon>Eubacteriales</taxon>
        <taxon>Oscillospiraceae</taxon>
        <taxon>Mageeibacillus</taxon>
    </lineage>
</organism>
<keyword evidence="8 11" id="KW-0413">Isomerase</keyword>